<comment type="caution">
    <text evidence="1">The sequence shown here is derived from an EMBL/GenBank/DDBJ whole genome shotgun (WGS) entry which is preliminary data.</text>
</comment>
<proteinExistence type="predicted"/>
<sequence>MLGVTGGRRPPSTWLLPSRRFPERLEAAWGQVSERSIALAGGDPLRVTRDAFLTAFLDTMQGLTDKEVDYVRQVTLVVIQQMRGSNLFFGDLDYLKVSLLQGRVPPAELDPQPASLTASLFSTCTATRGTKTLDLLKTTGVNWKVPAGFLSRYTAASSEVLRRAASLVGARHDGSKEVVEGLWGRVDVATFVEACRQVLPGGLSAEEEEYVAAVAAEQVVPTPGAFIRDLPFLDKCLLQGRTPTAIKGPQLLPTIFLNNTTTSPLGGDTAASLRATGGRTY</sequence>
<accession>A0AAD3HMI2</accession>
<evidence type="ECO:0000313" key="2">
    <source>
        <dbReference type="Proteomes" id="UP001054857"/>
    </source>
</evidence>
<organism evidence="1 2">
    <name type="scientific">Astrephomene gubernaculifera</name>
    <dbReference type="NCBI Taxonomy" id="47775"/>
    <lineage>
        <taxon>Eukaryota</taxon>
        <taxon>Viridiplantae</taxon>
        <taxon>Chlorophyta</taxon>
        <taxon>core chlorophytes</taxon>
        <taxon>Chlorophyceae</taxon>
        <taxon>CS clade</taxon>
        <taxon>Chlamydomonadales</taxon>
        <taxon>Astrephomenaceae</taxon>
        <taxon>Astrephomene</taxon>
    </lineage>
</organism>
<keyword evidence="2" id="KW-1185">Reference proteome</keyword>
<dbReference type="Proteomes" id="UP001054857">
    <property type="component" value="Unassembled WGS sequence"/>
</dbReference>
<evidence type="ECO:0000313" key="1">
    <source>
        <dbReference type="EMBL" id="GFR46056.1"/>
    </source>
</evidence>
<dbReference type="AlphaFoldDB" id="A0AAD3HMI2"/>
<name>A0AAD3HMI2_9CHLO</name>
<dbReference type="EMBL" id="BMAR01000011">
    <property type="protein sequence ID" value="GFR46056.1"/>
    <property type="molecule type" value="Genomic_DNA"/>
</dbReference>
<gene>
    <name evidence="1" type="ORF">Agub_g7526</name>
</gene>
<reference evidence="1 2" key="1">
    <citation type="journal article" date="2021" name="Sci. Rep.">
        <title>Genome sequencing of the multicellular alga Astrephomene provides insights into convergent evolution of germ-soma differentiation.</title>
        <authorList>
            <person name="Yamashita S."/>
            <person name="Yamamoto K."/>
            <person name="Matsuzaki R."/>
            <person name="Suzuki S."/>
            <person name="Yamaguchi H."/>
            <person name="Hirooka S."/>
            <person name="Minakuchi Y."/>
            <person name="Miyagishima S."/>
            <person name="Kawachi M."/>
            <person name="Toyoda A."/>
            <person name="Nozaki H."/>
        </authorList>
    </citation>
    <scope>NUCLEOTIDE SEQUENCE [LARGE SCALE GENOMIC DNA]</scope>
    <source>
        <strain evidence="1 2">NIES-4017</strain>
    </source>
</reference>
<protein>
    <submittedName>
        <fullName evidence="1">Uncharacterized protein</fullName>
    </submittedName>
</protein>